<keyword evidence="1" id="KW-1133">Transmembrane helix</keyword>
<dbReference type="PANTHER" id="PTHR30336:SF4">
    <property type="entry name" value="ENVELOPE BIOGENESIS FACTOR ELYC"/>
    <property type="match status" value="1"/>
</dbReference>
<gene>
    <name evidence="3" type="ORF">SAMN05444515_1243</name>
</gene>
<dbReference type="CDD" id="cd06259">
    <property type="entry name" value="YdcF-like"/>
    <property type="match status" value="1"/>
</dbReference>
<dbReference type="PANTHER" id="PTHR30336">
    <property type="entry name" value="INNER MEMBRANE PROTEIN, PROBABLE PERMEASE"/>
    <property type="match status" value="1"/>
</dbReference>
<dbReference type="InterPro" id="IPR003848">
    <property type="entry name" value="DUF218"/>
</dbReference>
<keyword evidence="1" id="KW-0812">Transmembrane</keyword>
<evidence type="ECO:0000256" key="1">
    <source>
        <dbReference type="SAM" id="Phobius"/>
    </source>
</evidence>
<dbReference type="Pfam" id="PF02698">
    <property type="entry name" value="DUF218"/>
    <property type="match status" value="1"/>
</dbReference>
<dbReference type="AlphaFoldDB" id="A0A1H7RKR2"/>
<feature type="transmembrane region" description="Helical" evidence="1">
    <location>
        <begin position="7"/>
        <end position="29"/>
    </location>
</feature>
<reference evidence="4" key="1">
    <citation type="submission" date="2016-10" db="EMBL/GenBank/DDBJ databases">
        <authorList>
            <person name="Varghese N."/>
            <person name="Submissions S."/>
        </authorList>
    </citation>
    <scope>NUCLEOTIDE SEQUENCE [LARGE SCALE GENOMIC DNA]</scope>
    <source>
        <strain evidence="4">DSM 241</strain>
    </source>
</reference>
<dbReference type="Proteomes" id="UP000199256">
    <property type="component" value="Unassembled WGS sequence"/>
</dbReference>
<protein>
    <submittedName>
        <fullName evidence="3">Uncharacterized SAM-binding protein YcdF, DUF218 family</fullName>
    </submittedName>
</protein>
<organism evidence="3 4">
    <name type="scientific">Ectothiorhodospira marina</name>
    <dbReference type="NCBI Taxonomy" id="1396821"/>
    <lineage>
        <taxon>Bacteria</taxon>
        <taxon>Pseudomonadati</taxon>
        <taxon>Pseudomonadota</taxon>
        <taxon>Gammaproteobacteria</taxon>
        <taxon>Chromatiales</taxon>
        <taxon>Ectothiorhodospiraceae</taxon>
        <taxon>Ectothiorhodospira</taxon>
    </lineage>
</organism>
<feature type="transmembrane region" description="Helical" evidence="1">
    <location>
        <begin position="35"/>
        <end position="57"/>
    </location>
</feature>
<evidence type="ECO:0000259" key="2">
    <source>
        <dbReference type="Pfam" id="PF02698"/>
    </source>
</evidence>
<dbReference type="GO" id="GO:0043164">
    <property type="term" value="P:Gram-negative-bacterium-type cell wall biogenesis"/>
    <property type="evidence" value="ECO:0007669"/>
    <property type="project" value="TreeGrafter"/>
</dbReference>
<evidence type="ECO:0000313" key="3">
    <source>
        <dbReference type="EMBL" id="SEL60649.1"/>
    </source>
</evidence>
<name>A0A1H7RKR2_9GAMM</name>
<dbReference type="RefSeq" id="WP_245740935.1">
    <property type="nucleotide sequence ID" value="NZ_FOAA01000024.1"/>
</dbReference>
<dbReference type="EMBL" id="FOAA01000024">
    <property type="protein sequence ID" value="SEL60649.1"/>
    <property type="molecule type" value="Genomic_DNA"/>
</dbReference>
<dbReference type="STRING" id="1396821.SAMN05444515_1243"/>
<dbReference type="GO" id="GO:0000270">
    <property type="term" value="P:peptidoglycan metabolic process"/>
    <property type="evidence" value="ECO:0007669"/>
    <property type="project" value="TreeGrafter"/>
</dbReference>
<keyword evidence="4" id="KW-1185">Reference proteome</keyword>
<evidence type="ECO:0000313" key="4">
    <source>
        <dbReference type="Proteomes" id="UP000199256"/>
    </source>
</evidence>
<sequence>MDIIKPLVAALIMPFPLAALLAVLGGLLWAFGRHLAARILVIVALVGLLGAAWGPVAEGLLAPLESRYAPVSDPTTLEGVKAVVVLGGGWDPEGRGPASMRLGESSAQRLMEGVRLVKALPDARLLVSGADRDPAWDPVAWGYAQAARELGMDAARILILDTPVDTAQEAYAVREVLAPGERFLLVTSASHMPRAVLHFQRAGLDPIAAPTRFKTGDRSGSILHFWLPSAQHLRKSERALYEYMGLMALELDH</sequence>
<dbReference type="GO" id="GO:0005886">
    <property type="term" value="C:plasma membrane"/>
    <property type="evidence" value="ECO:0007669"/>
    <property type="project" value="TreeGrafter"/>
</dbReference>
<proteinExistence type="predicted"/>
<accession>A0A1H7RKR2</accession>
<keyword evidence="1" id="KW-0472">Membrane</keyword>
<feature type="domain" description="DUF218" evidence="2">
    <location>
        <begin position="82"/>
        <end position="245"/>
    </location>
</feature>
<dbReference type="InterPro" id="IPR051599">
    <property type="entry name" value="Cell_Envelope_Assoc"/>
</dbReference>